<keyword evidence="6" id="KW-1185">Reference proteome</keyword>
<dbReference type="Proteomes" id="UP001320609">
    <property type="component" value="Unassembled WGS sequence"/>
</dbReference>
<comment type="caution">
    <text evidence="5">The sequence shown here is derived from an EMBL/GenBank/DDBJ whole genome shotgun (WGS) entry which is preliminary data.</text>
</comment>
<dbReference type="InterPro" id="IPR006115">
    <property type="entry name" value="6PGDH_NADP-bd"/>
</dbReference>
<dbReference type="Pfam" id="PF14833">
    <property type="entry name" value="NAD_binding_11"/>
    <property type="match status" value="1"/>
</dbReference>
<dbReference type="SUPFAM" id="SSF51735">
    <property type="entry name" value="NAD(P)-binding Rossmann-fold domains"/>
    <property type="match status" value="1"/>
</dbReference>
<evidence type="ECO:0000313" key="5">
    <source>
        <dbReference type="EMBL" id="MCH4813768.1"/>
    </source>
</evidence>
<dbReference type="SUPFAM" id="SSF48179">
    <property type="entry name" value="6-phosphogluconate dehydrogenase C-terminal domain-like"/>
    <property type="match status" value="1"/>
</dbReference>
<evidence type="ECO:0000259" key="3">
    <source>
        <dbReference type="Pfam" id="PF03446"/>
    </source>
</evidence>
<proteinExistence type="predicted"/>
<reference evidence="5 6" key="1">
    <citation type="submission" date="2022-03" db="EMBL/GenBank/DDBJ databases">
        <title>Genomic signatures underlying metal tolerance in selected Arctic bacterial isolates.</title>
        <authorList>
            <person name="Thomas F.A."/>
            <person name="Venkatachalam S."/>
            <person name="Krishnan K.P."/>
        </authorList>
    </citation>
    <scope>NUCLEOTIDE SEQUENCE [LARGE SCALE GENOMIC DNA]</scope>
    <source>
        <strain evidence="5 6">HM116</strain>
    </source>
</reference>
<evidence type="ECO:0000256" key="2">
    <source>
        <dbReference type="ARBA" id="ARBA00023027"/>
    </source>
</evidence>
<dbReference type="InterPro" id="IPR029154">
    <property type="entry name" value="HIBADH-like_NADP-bd"/>
</dbReference>
<sequence length="292" mass="30038">MVKRIGFVGLGAMGSAMAKNLIDAGYSVAGFDLRETARAALAEQGGIAADTAQEAAKDAEALILMVVNIDQARSVLFDLGALDALPKGAAVCLMATCPPASVEKLAAEVQSSGRVFVDCPVSGGVVGARAASLTIMVGADEGALEKVQPILSTLGSRVFHVGTRAGQGANVKAINQLLCGVHIVAAAEAMALGERAGLDTGVLLEILRGSAANSWMLNDRGPRMLSEDPEVTSTVDIFVKDMTIALEAGRDAHMGLPLASVAMQLFAAESGAGNGQEDDSQVIRAYRRLNGF</sequence>
<dbReference type="InterPro" id="IPR008927">
    <property type="entry name" value="6-PGluconate_DH-like_C_sf"/>
</dbReference>
<dbReference type="EMBL" id="JAKVTW010000024">
    <property type="protein sequence ID" value="MCH4813768.1"/>
    <property type="molecule type" value="Genomic_DNA"/>
</dbReference>
<dbReference type="Pfam" id="PF03446">
    <property type="entry name" value="NAD_binding_2"/>
    <property type="match status" value="1"/>
</dbReference>
<name>A0ABS9SCX0_9GAMM</name>
<dbReference type="InterPro" id="IPR013328">
    <property type="entry name" value="6PGD_dom2"/>
</dbReference>
<evidence type="ECO:0000313" key="6">
    <source>
        <dbReference type="Proteomes" id="UP001320609"/>
    </source>
</evidence>
<feature type="domain" description="6-phosphogluconate dehydrogenase NADP-binding" evidence="3">
    <location>
        <begin position="4"/>
        <end position="162"/>
    </location>
</feature>
<dbReference type="InterPro" id="IPR015815">
    <property type="entry name" value="HIBADH-related"/>
</dbReference>
<dbReference type="PROSITE" id="PS00895">
    <property type="entry name" value="3_HYDROXYISOBUT_DH"/>
    <property type="match status" value="1"/>
</dbReference>
<organism evidence="5 6">
    <name type="scientific">Vreelandella neptunia</name>
    <dbReference type="NCBI Taxonomy" id="115551"/>
    <lineage>
        <taxon>Bacteria</taxon>
        <taxon>Pseudomonadati</taxon>
        <taxon>Pseudomonadota</taxon>
        <taxon>Gammaproteobacteria</taxon>
        <taxon>Oceanospirillales</taxon>
        <taxon>Halomonadaceae</taxon>
        <taxon>Vreelandella</taxon>
    </lineage>
</organism>
<dbReference type="PIRSF" id="PIRSF000103">
    <property type="entry name" value="HIBADH"/>
    <property type="match status" value="1"/>
</dbReference>
<dbReference type="InterPro" id="IPR002204">
    <property type="entry name" value="3-OH-isobutyrate_DH-rel_CS"/>
</dbReference>
<protein>
    <submittedName>
        <fullName evidence="5">NAD(P)-dependent oxidoreductase</fullName>
    </submittedName>
</protein>
<dbReference type="PANTHER" id="PTHR43060">
    <property type="entry name" value="3-HYDROXYISOBUTYRATE DEHYDROGENASE-LIKE 1, MITOCHONDRIAL-RELATED"/>
    <property type="match status" value="1"/>
</dbReference>
<feature type="domain" description="3-hydroxyisobutyrate dehydrogenase-like NAD-binding" evidence="4">
    <location>
        <begin position="166"/>
        <end position="286"/>
    </location>
</feature>
<gene>
    <name evidence="5" type="ORF">MLE19_20790</name>
</gene>
<accession>A0ABS9SCX0</accession>
<keyword evidence="2" id="KW-0520">NAD</keyword>
<dbReference type="Gene3D" id="3.40.50.720">
    <property type="entry name" value="NAD(P)-binding Rossmann-like Domain"/>
    <property type="match status" value="1"/>
</dbReference>
<evidence type="ECO:0000256" key="1">
    <source>
        <dbReference type="ARBA" id="ARBA00023002"/>
    </source>
</evidence>
<keyword evidence="1" id="KW-0560">Oxidoreductase</keyword>
<evidence type="ECO:0000259" key="4">
    <source>
        <dbReference type="Pfam" id="PF14833"/>
    </source>
</evidence>
<dbReference type="Gene3D" id="1.10.1040.10">
    <property type="entry name" value="N-(1-d-carboxylethyl)-l-norvaline Dehydrogenase, domain 2"/>
    <property type="match status" value="1"/>
</dbReference>
<dbReference type="InterPro" id="IPR036291">
    <property type="entry name" value="NAD(P)-bd_dom_sf"/>
</dbReference>